<dbReference type="SUPFAM" id="SSF46785">
    <property type="entry name" value="Winged helix' DNA-binding domain"/>
    <property type="match status" value="1"/>
</dbReference>
<feature type="domain" description="HTH asnC-type" evidence="4">
    <location>
        <begin position="11"/>
        <end position="72"/>
    </location>
</feature>
<dbReference type="AlphaFoldDB" id="A0A095YBM4"/>
<keyword evidence="2" id="KW-0238">DNA-binding</keyword>
<evidence type="ECO:0000313" key="6">
    <source>
        <dbReference type="Proteomes" id="UP000053528"/>
    </source>
</evidence>
<proteinExistence type="predicted"/>
<evidence type="ECO:0000313" key="5">
    <source>
        <dbReference type="EMBL" id="KGF19481.1"/>
    </source>
</evidence>
<dbReference type="InterPro" id="IPR036390">
    <property type="entry name" value="WH_DNA-bd_sf"/>
</dbReference>
<accession>A0A095YBM4</accession>
<dbReference type="SMART" id="SM00344">
    <property type="entry name" value="HTH_ASNC"/>
    <property type="match status" value="1"/>
</dbReference>
<gene>
    <name evidence="5" type="ORF">HMPREF2128_10440</name>
</gene>
<evidence type="ECO:0000256" key="1">
    <source>
        <dbReference type="ARBA" id="ARBA00023015"/>
    </source>
</evidence>
<dbReference type="InterPro" id="IPR011008">
    <property type="entry name" value="Dimeric_a/b-barrel"/>
</dbReference>
<dbReference type="InterPro" id="IPR019887">
    <property type="entry name" value="Tscrpt_reg_AsnC/Lrp_C"/>
</dbReference>
<dbReference type="Proteomes" id="UP000053528">
    <property type="component" value="Unassembled WGS sequence"/>
</dbReference>
<dbReference type="RefSeq" id="WP_035757919.1">
    <property type="nucleotide sequence ID" value="NZ_JRNH01000032.1"/>
</dbReference>
<dbReference type="PRINTS" id="PR00033">
    <property type="entry name" value="HTHASNC"/>
</dbReference>
<dbReference type="Gene3D" id="1.10.10.10">
    <property type="entry name" value="Winged helix-like DNA-binding domain superfamily/Winged helix DNA-binding domain"/>
    <property type="match status" value="1"/>
</dbReference>
<dbReference type="InterPro" id="IPR000485">
    <property type="entry name" value="AsnC-type_HTH_dom"/>
</dbReference>
<dbReference type="Pfam" id="PF13404">
    <property type="entry name" value="HTH_AsnC-type"/>
    <property type="match status" value="1"/>
</dbReference>
<reference evidence="5 6" key="1">
    <citation type="submission" date="2014-07" db="EMBL/GenBank/DDBJ databases">
        <authorList>
            <person name="McCorrison J."/>
            <person name="Sanka R."/>
            <person name="Torralba M."/>
            <person name="Gillis M."/>
            <person name="Haft D.H."/>
            <person name="Methe B."/>
            <person name="Sutton G."/>
            <person name="Nelson K.E."/>
        </authorList>
    </citation>
    <scope>NUCLEOTIDE SEQUENCE [LARGE SCALE GENOMIC DNA]</scope>
    <source>
        <strain evidence="5 6">DNF00011</strain>
    </source>
</reference>
<dbReference type="SUPFAM" id="SSF54909">
    <property type="entry name" value="Dimeric alpha+beta barrel"/>
    <property type="match status" value="1"/>
</dbReference>
<name>A0A095YBM4_9MICC</name>
<dbReference type="GO" id="GO:0043200">
    <property type="term" value="P:response to amino acid"/>
    <property type="evidence" value="ECO:0007669"/>
    <property type="project" value="TreeGrafter"/>
</dbReference>
<evidence type="ECO:0000259" key="4">
    <source>
        <dbReference type="PROSITE" id="PS50956"/>
    </source>
</evidence>
<keyword evidence="1" id="KW-0805">Transcription regulation</keyword>
<dbReference type="PANTHER" id="PTHR30154:SF34">
    <property type="entry name" value="TRANSCRIPTIONAL REGULATOR AZLB"/>
    <property type="match status" value="1"/>
</dbReference>
<dbReference type="PROSITE" id="PS50956">
    <property type="entry name" value="HTH_ASNC_2"/>
    <property type="match status" value="1"/>
</dbReference>
<evidence type="ECO:0000256" key="3">
    <source>
        <dbReference type="ARBA" id="ARBA00023163"/>
    </source>
</evidence>
<dbReference type="GO" id="GO:0043565">
    <property type="term" value="F:sequence-specific DNA binding"/>
    <property type="evidence" value="ECO:0007669"/>
    <property type="project" value="InterPro"/>
</dbReference>
<dbReference type="EMBL" id="JRNH01000032">
    <property type="protein sequence ID" value="KGF19481.1"/>
    <property type="molecule type" value="Genomic_DNA"/>
</dbReference>
<dbReference type="InterPro" id="IPR036388">
    <property type="entry name" value="WH-like_DNA-bd_sf"/>
</dbReference>
<dbReference type="Pfam" id="PF01037">
    <property type="entry name" value="AsnC_trans_reg"/>
    <property type="match status" value="1"/>
</dbReference>
<dbReference type="GO" id="GO:0005829">
    <property type="term" value="C:cytosol"/>
    <property type="evidence" value="ECO:0007669"/>
    <property type="project" value="TreeGrafter"/>
</dbReference>
<dbReference type="Gene3D" id="3.30.70.920">
    <property type="match status" value="1"/>
</dbReference>
<dbReference type="InterPro" id="IPR019888">
    <property type="entry name" value="Tscrpt_reg_AsnC-like"/>
</dbReference>
<organism evidence="5 6">
    <name type="scientific">Pseudoglutamicibacter albus DNF00011</name>
    <dbReference type="NCBI Taxonomy" id="1401063"/>
    <lineage>
        <taxon>Bacteria</taxon>
        <taxon>Bacillati</taxon>
        <taxon>Actinomycetota</taxon>
        <taxon>Actinomycetes</taxon>
        <taxon>Micrococcales</taxon>
        <taxon>Micrococcaceae</taxon>
        <taxon>Pseudoglutamicibacter</taxon>
    </lineage>
</organism>
<dbReference type="PANTHER" id="PTHR30154">
    <property type="entry name" value="LEUCINE-RESPONSIVE REGULATORY PROTEIN"/>
    <property type="match status" value="1"/>
</dbReference>
<sequence>MAKNPAFAPALDAVDAAIVSELLKDGRASVSAIASNVHISRAHAYQRIAGLRERGVITGYTATVNHAAMGLRSSAYVSLKLRQHSWRTLQEQLRQIPEVHHVALVGGTFDVMLLVRAADNEALRRFIFEVLQPMPEVMDTQTHLIFEDHEPETPAT</sequence>
<keyword evidence="3" id="KW-0804">Transcription</keyword>
<comment type="caution">
    <text evidence="5">The sequence shown here is derived from an EMBL/GenBank/DDBJ whole genome shotgun (WGS) entry which is preliminary data.</text>
</comment>
<evidence type="ECO:0000256" key="2">
    <source>
        <dbReference type="ARBA" id="ARBA00023125"/>
    </source>
</evidence>
<protein>
    <submittedName>
        <fullName evidence="5">Transcriptional regulator</fullName>
    </submittedName>
</protein>